<dbReference type="AlphaFoldDB" id="A0A8S1QL15"/>
<organism evidence="1 2">
    <name type="scientific">Paramecium primaurelia</name>
    <dbReference type="NCBI Taxonomy" id="5886"/>
    <lineage>
        <taxon>Eukaryota</taxon>
        <taxon>Sar</taxon>
        <taxon>Alveolata</taxon>
        <taxon>Ciliophora</taxon>
        <taxon>Intramacronucleata</taxon>
        <taxon>Oligohymenophorea</taxon>
        <taxon>Peniculida</taxon>
        <taxon>Parameciidae</taxon>
        <taxon>Paramecium</taxon>
    </lineage>
</organism>
<evidence type="ECO:0000313" key="1">
    <source>
        <dbReference type="EMBL" id="CAD8115347.1"/>
    </source>
</evidence>
<accession>A0A8S1QL15</accession>
<sequence>MLKLYQVLNEHKREVVILNLMKQSNQMGIKDLFLFGLLIIKINGFTHKLFKDTVIGLEVQFQIIMNIYLFQVVLIRLLNFG</sequence>
<name>A0A8S1QL15_PARPR</name>
<gene>
    <name evidence="1" type="ORF">PPRIM_AZ9-3.1.T1640003</name>
</gene>
<keyword evidence="2" id="KW-1185">Reference proteome</keyword>
<protein>
    <submittedName>
        <fullName evidence="1">Uncharacterized protein</fullName>
    </submittedName>
</protein>
<evidence type="ECO:0000313" key="2">
    <source>
        <dbReference type="Proteomes" id="UP000688137"/>
    </source>
</evidence>
<dbReference type="EMBL" id="CAJJDM010000171">
    <property type="protein sequence ID" value="CAD8115347.1"/>
    <property type="molecule type" value="Genomic_DNA"/>
</dbReference>
<reference evidence="1" key="1">
    <citation type="submission" date="2021-01" db="EMBL/GenBank/DDBJ databases">
        <authorList>
            <consortium name="Genoscope - CEA"/>
            <person name="William W."/>
        </authorList>
    </citation>
    <scope>NUCLEOTIDE SEQUENCE</scope>
</reference>
<comment type="caution">
    <text evidence="1">The sequence shown here is derived from an EMBL/GenBank/DDBJ whole genome shotgun (WGS) entry which is preliminary data.</text>
</comment>
<proteinExistence type="predicted"/>
<dbReference type="Proteomes" id="UP000688137">
    <property type="component" value="Unassembled WGS sequence"/>
</dbReference>